<evidence type="ECO:0000313" key="3">
    <source>
        <dbReference type="Proteomes" id="UP001356427"/>
    </source>
</evidence>
<dbReference type="Proteomes" id="UP001356427">
    <property type="component" value="Unassembled WGS sequence"/>
</dbReference>
<feature type="transmembrane region" description="Helical" evidence="1">
    <location>
        <begin position="12"/>
        <end position="32"/>
    </location>
</feature>
<keyword evidence="1" id="KW-0472">Membrane</keyword>
<evidence type="ECO:0000256" key="1">
    <source>
        <dbReference type="SAM" id="Phobius"/>
    </source>
</evidence>
<dbReference type="AlphaFoldDB" id="A0AAN8KHG0"/>
<dbReference type="EMBL" id="JAGTTL010000034">
    <property type="protein sequence ID" value="KAK6294849.1"/>
    <property type="molecule type" value="Genomic_DNA"/>
</dbReference>
<reference evidence="2 3" key="1">
    <citation type="submission" date="2021-04" db="EMBL/GenBank/DDBJ databases">
        <authorList>
            <person name="De Guttry C."/>
            <person name="Zahm M."/>
            <person name="Klopp C."/>
            <person name="Cabau C."/>
            <person name="Louis A."/>
            <person name="Berthelot C."/>
            <person name="Parey E."/>
            <person name="Roest Crollius H."/>
            <person name="Montfort J."/>
            <person name="Robinson-Rechavi M."/>
            <person name="Bucao C."/>
            <person name="Bouchez O."/>
            <person name="Gislard M."/>
            <person name="Lluch J."/>
            <person name="Milhes M."/>
            <person name="Lampietro C."/>
            <person name="Lopez Roques C."/>
            <person name="Donnadieu C."/>
            <person name="Braasch I."/>
            <person name="Desvignes T."/>
            <person name="Postlethwait J."/>
            <person name="Bobe J."/>
            <person name="Wedekind C."/>
            <person name="Guiguen Y."/>
        </authorList>
    </citation>
    <scope>NUCLEOTIDE SEQUENCE [LARGE SCALE GENOMIC DNA]</scope>
    <source>
        <strain evidence="2">Cs_M1</strain>
        <tissue evidence="2">Blood</tissue>
    </source>
</reference>
<keyword evidence="1" id="KW-1133">Transmembrane helix</keyword>
<feature type="transmembrane region" description="Helical" evidence="1">
    <location>
        <begin position="39"/>
        <end position="61"/>
    </location>
</feature>
<name>A0AAN8KHG0_9TELE</name>
<organism evidence="2 3">
    <name type="scientific">Coregonus suidteri</name>
    <dbReference type="NCBI Taxonomy" id="861788"/>
    <lineage>
        <taxon>Eukaryota</taxon>
        <taxon>Metazoa</taxon>
        <taxon>Chordata</taxon>
        <taxon>Craniata</taxon>
        <taxon>Vertebrata</taxon>
        <taxon>Euteleostomi</taxon>
        <taxon>Actinopterygii</taxon>
        <taxon>Neopterygii</taxon>
        <taxon>Teleostei</taxon>
        <taxon>Protacanthopterygii</taxon>
        <taxon>Salmoniformes</taxon>
        <taxon>Salmonidae</taxon>
        <taxon>Coregoninae</taxon>
        <taxon>Coregonus</taxon>
    </lineage>
</organism>
<sequence length="93" mass="10364">MCCVGFAPNITLFIQDIKLISLPIFFCSFTLVPSCKQDACFGVLVFCTGFLLFTLSFRLVLWSNYNVVDPASVFLLSQPFNSVIVLKSPLASW</sequence>
<keyword evidence="1" id="KW-0812">Transmembrane</keyword>
<evidence type="ECO:0000313" key="2">
    <source>
        <dbReference type="EMBL" id="KAK6294849.1"/>
    </source>
</evidence>
<gene>
    <name evidence="2" type="ORF">J4Q44_G00340750</name>
</gene>
<comment type="caution">
    <text evidence="2">The sequence shown here is derived from an EMBL/GenBank/DDBJ whole genome shotgun (WGS) entry which is preliminary data.</text>
</comment>
<keyword evidence="3" id="KW-1185">Reference proteome</keyword>
<proteinExistence type="predicted"/>
<protein>
    <submittedName>
        <fullName evidence="2">Uncharacterized protein</fullName>
    </submittedName>
</protein>
<accession>A0AAN8KHG0</accession>